<dbReference type="Gene3D" id="2.40.10.10">
    <property type="entry name" value="Trypsin-like serine proteases"/>
    <property type="match status" value="1"/>
</dbReference>
<proteinExistence type="inferred from homology"/>
<dbReference type="OrthoDB" id="10037376at2759"/>
<evidence type="ECO:0000313" key="8">
    <source>
        <dbReference type="Proteomes" id="UP001107558"/>
    </source>
</evidence>
<keyword evidence="4" id="KW-0472">Membrane</keyword>
<dbReference type="PANTHER" id="PTHR24250:SF27">
    <property type="entry name" value="ELASTASE 2 LIKE"/>
    <property type="match status" value="1"/>
</dbReference>
<dbReference type="InterPro" id="IPR001254">
    <property type="entry name" value="Trypsin_dom"/>
</dbReference>
<feature type="chain" id="PRO_5039922991" description="Peptidase S1 domain-containing protein" evidence="5">
    <location>
        <begin position="20"/>
        <end position="756"/>
    </location>
</feature>
<dbReference type="PANTHER" id="PTHR24250">
    <property type="entry name" value="CHYMOTRYPSIN-RELATED"/>
    <property type="match status" value="1"/>
</dbReference>
<protein>
    <recommendedName>
        <fullName evidence="6">Peptidase S1 domain-containing protein</fullName>
    </recommendedName>
</protein>
<dbReference type="PROSITE" id="PS50240">
    <property type="entry name" value="TRYPSIN_DOM"/>
    <property type="match status" value="1"/>
</dbReference>
<gene>
    <name evidence="7" type="ORF">PVAND_001998</name>
</gene>
<sequence length="756" mass="81248">MRAKKLLISFFIHIIVVSSENCGIKNSPEWPWSVSLFYDTSNLVLCQGTIISDRHVLTAGHCLQHKNPSSVLVYPGLLFYRPHDDAKGTPWQLEQINLHPDMKLTSHGSFINGGFVASMEIHADLAIGTLKQVIQFNDTISSVCLSNDKTVDLDELLGKFSGWDSVNKSVENFNSTIDRIDDEIFKIPQEKRSTKIIEGTGIYEENNSSWSIIGVMTMNEFNSNGTENIQFINLHMFANWITNFLKNSSSNSLAKTSTMSSALTSSTVSLMGENMSTTSIESSTLPNLLSTLISSAGNASSLVSDAVAKLKSRLLPFSSESTTTSNTVSSNGLAETSTSTPTQTTNSIASIATAFTNMIEKLNFETSTATASITTLSTEAVKSVTENNNSITTTGVKIESNKTSKTISESSTTKASVTKNDDNSSKTLTTVTPAIESSTKSEIVSTTSNIPSTPLFNNTDSKSSINTTSKINNISTLPSIENPKIINTTASYKTTERTNSKNLNNANTSTTTSLMSTESSTIETEIDSENSILASTETGNDLKINPNEIKSTGDISENNNTTISIITTTPPAIKTLLPKLISKLSTASLIENLNETTTTVTEAAISTTSRDNSLHINATLSTNKPLSALIETLSSSTELPPVTENIPLPVSIASKMSEKVSNLTTEAPKTRMSQGRSLDLNTLNDTISSTLNSTMVSQNITETQQNSTMSDEEQPLLASTGLDPAVLIAIVFIGSVILLFIIFCALGSQKPTPRAH</sequence>
<dbReference type="InterPro" id="IPR043504">
    <property type="entry name" value="Peptidase_S1_PA_chymotrypsin"/>
</dbReference>
<evidence type="ECO:0000259" key="6">
    <source>
        <dbReference type="PROSITE" id="PS50240"/>
    </source>
</evidence>
<dbReference type="InterPro" id="IPR018114">
    <property type="entry name" value="TRYPSIN_HIS"/>
</dbReference>
<dbReference type="Pfam" id="PF00089">
    <property type="entry name" value="Trypsin"/>
    <property type="match status" value="1"/>
</dbReference>
<name>A0A9J6BQ11_POLVA</name>
<dbReference type="PROSITE" id="PS00134">
    <property type="entry name" value="TRYPSIN_HIS"/>
    <property type="match status" value="1"/>
</dbReference>
<evidence type="ECO:0000256" key="3">
    <source>
        <dbReference type="SAM" id="MobiDB-lite"/>
    </source>
</evidence>
<dbReference type="GO" id="GO:0006508">
    <property type="term" value="P:proteolysis"/>
    <property type="evidence" value="ECO:0007669"/>
    <property type="project" value="InterPro"/>
</dbReference>
<evidence type="ECO:0000313" key="7">
    <source>
        <dbReference type="EMBL" id="KAG5671823.1"/>
    </source>
</evidence>
<keyword evidence="8" id="KW-1185">Reference proteome</keyword>
<keyword evidence="1" id="KW-1015">Disulfide bond</keyword>
<feature type="signal peptide" evidence="5">
    <location>
        <begin position="1"/>
        <end position="19"/>
    </location>
</feature>
<evidence type="ECO:0000256" key="1">
    <source>
        <dbReference type="ARBA" id="ARBA00023157"/>
    </source>
</evidence>
<feature type="transmembrane region" description="Helical" evidence="4">
    <location>
        <begin position="725"/>
        <end position="746"/>
    </location>
</feature>
<dbReference type="GO" id="GO:0004252">
    <property type="term" value="F:serine-type endopeptidase activity"/>
    <property type="evidence" value="ECO:0007669"/>
    <property type="project" value="InterPro"/>
</dbReference>
<reference evidence="7" key="1">
    <citation type="submission" date="2021-03" db="EMBL/GenBank/DDBJ databases">
        <title>Chromosome level genome of the anhydrobiotic midge Polypedilum vanderplanki.</title>
        <authorList>
            <person name="Yoshida Y."/>
            <person name="Kikawada T."/>
            <person name="Gusev O."/>
        </authorList>
    </citation>
    <scope>NUCLEOTIDE SEQUENCE</scope>
    <source>
        <strain evidence="7">NIAS01</strain>
        <tissue evidence="7">Whole body or cell culture</tissue>
    </source>
</reference>
<dbReference type="EMBL" id="JADBJN010000003">
    <property type="protein sequence ID" value="KAG5671823.1"/>
    <property type="molecule type" value="Genomic_DNA"/>
</dbReference>
<feature type="region of interest" description="Disordered" evidence="3">
    <location>
        <begin position="319"/>
        <end position="344"/>
    </location>
</feature>
<keyword evidence="4" id="KW-1133">Transmembrane helix</keyword>
<evidence type="ECO:0000256" key="4">
    <source>
        <dbReference type="SAM" id="Phobius"/>
    </source>
</evidence>
<dbReference type="InterPro" id="IPR009003">
    <property type="entry name" value="Peptidase_S1_PA"/>
</dbReference>
<dbReference type="Proteomes" id="UP001107558">
    <property type="component" value="Chromosome 3"/>
</dbReference>
<keyword evidence="4" id="KW-0812">Transmembrane</keyword>
<comment type="similarity">
    <text evidence="2">Belongs to the peptidase S1 family. CLIP subfamily.</text>
</comment>
<organism evidence="7 8">
    <name type="scientific">Polypedilum vanderplanki</name>
    <name type="common">Sleeping chironomid midge</name>
    <dbReference type="NCBI Taxonomy" id="319348"/>
    <lineage>
        <taxon>Eukaryota</taxon>
        <taxon>Metazoa</taxon>
        <taxon>Ecdysozoa</taxon>
        <taxon>Arthropoda</taxon>
        <taxon>Hexapoda</taxon>
        <taxon>Insecta</taxon>
        <taxon>Pterygota</taxon>
        <taxon>Neoptera</taxon>
        <taxon>Endopterygota</taxon>
        <taxon>Diptera</taxon>
        <taxon>Nematocera</taxon>
        <taxon>Chironomoidea</taxon>
        <taxon>Chironomidae</taxon>
        <taxon>Chironominae</taxon>
        <taxon>Polypedilum</taxon>
        <taxon>Polypedilum</taxon>
    </lineage>
</organism>
<dbReference type="SUPFAM" id="SSF50494">
    <property type="entry name" value="Trypsin-like serine proteases"/>
    <property type="match status" value="1"/>
</dbReference>
<keyword evidence="5" id="KW-0732">Signal</keyword>
<dbReference type="SMART" id="SM00020">
    <property type="entry name" value="Tryp_SPc"/>
    <property type="match status" value="1"/>
</dbReference>
<evidence type="ECO:0000256" key="5">
    <source>
        <dbReference type="SAM" id="SignalP"/>
    </source>
</evidence>
<evidence type="ECO:0000256" key="2">
    <source>
        <dbReference type="ARBA" id="ARBA00024195"/>
    </source>
</evidence>
<accession>A0A9J6BQ11</accession>
<dbReference type="AlphaFoldDB" id="A0A9J6BQ11"/>
<feature type="domain" description="Peptidase S1" evidence="6">
    <location>
        <begin position="16"/>
        <end position="246"/>
    </location>
</feature>
<comment type="caution">
    <text evidence="7">The sequence shown here is derived from an EMBL/GenBank/DDBJ whole genome shotgun (WGS) entry which is preliminary data.</text>
</comment>